<keyword evidence="2" id="KW-1185">Reference proteome</keyword>
<accession>A0A8B7T4P0</accession>
<feature type="region of interest" description="Disordered" evidence="1">
    <location>
        <begin position="1"/>
        <end position="68"/>
    </location>
</feature>
<evidence type="ECO:0000256" key="1">
    <source>
        <dbReference type="SAM" id="MobiDB-lite"/>
    </source>
</evidence>
<dbReference type="KEGG" id="hai:109394745"/>
<dbReference type="GeneID" id="109394745"/>
<sequence length="133" mass="14316">LASTSPTLFPETSEVAEEREGRRVDSEEAWEPELGGCGIQLGRGITSPPPPGTADRERRGCGAGGTAGQQRLLQVPGASAATAPRWLLRWNLPGSHQRVRFFRNSDSTAASLLRKAGPTVQNCWSLRDLLLVP</sequence>
<dbReference type="OrthoDB" id="9838158at2759"/>
<evidence type="ECO:0000313" key="2">
    <source>
        <dbReference type="Proteomes" id="UP000694851"/>
    </source>
</evidence>
<proteinExistence type="predicted"/>
<name>A0A8B7T4P0_HIPAR</name>
<dbReference type="CTD" id="399726"/>
<gene>
    <name evidence="3" type="primary">CASC10</name>
</gene>
<dbReference type="Proteomes" id="UP000694851">
    <property type="component" value="Unplaced"/>
</dbReference>
<evidence type="ECO:0000313" key="3">
    <source>
        <dbReference type="RefSeq" id="XP_019520672.1"/>
    </source>
</evidence>
<feature type="non-terminal residue" evidence="3">
    <location>
        <position position="1"/>
    </location>
</feature>
<organism evidence="2 3">
    <name type="scientific">Hipposideros armiger</name>
    <name type="common">Great Himalayan leaf-nosed bat</name>
    <dbReference type="NCBI Taxonomy" id="186990"/>
    <lineage>
        <taxon>Eukaryota</taxon>
        <taxon>Metazoa</taxon>
        <taxon>Chordata</taxon>
        <taxon>Craniata</taxon>
        <taxon>Vertebrata</taxon>
        <taxon>Euteleostomi</taxon>
        <taxon>Mammalia</taxon>
        <taxon>Eutheria</taxon>
        <taxon>Laurasiatheria</taxon>
        <taxon>Chiroptera</taxon>
        <taxon>Yinpterochiroptera</taxon>
        <taxon>Rhinolophoidea</taxon>
        <taxon>Hipposideridae</taxon>
        <taxon>Hipposideros</taxon>
    </lineage>
</organism>
<protein>
    <submittedName>
        <fullName evidence="3">Protein CASC10</fullName>
    </submittedName>
</protein>
<feature type="compositionally biased region" description="Basic and acidic residues" evidence="1">
    <location>
        <begin position="16"/>
        <end position="26"/>
    </location>
</feature>
<dbReference type="RefSeq" id="XP_019520672.1">
    <property type="nucleotide sequence ID" value="XM_019665127.1"/>
</dbReference>
<reference evidence="3" key="1">
    <citation type="submission" date="2025-08" db="UniProtKB">
        <authorList>
            <consortium name="RefSeq"/>
        </authorList>
    </citation>
    <scope>IDENTIFICATION</scope>
    <source>
        <tissue evidence="3">Muscle</tissue>
    </source>
</reference>
<dbReference type="AlphaFoldDB" id="A0A8B7T4P0"/>